<reference evidence="2" key="2">
    <citation type="journal article" date="2015" name="Data Brief">
        <title>Shoot transcriptome of the giant reed, Arundo donax.</title>
        <authorList>
            <person name="Barrero R.A."/>
            <person name="Guerrero F.D."/>
            <person name="Moolhuijzen P."/>
            <person name="Goolsby J.A."/>
            <person name="Tidwell J."/>
            <person name="Bellgard S.E."/>
            <person name="Bellgard M.I."/>
        </authorList>
    </citation>
    <scope>NUCLEOTIDE SEQUENCE</scope>
    <source>
        <tissue evidence="2">Shoot tissue taken approximately 20 cm above the soil surface</tissue>
    </source>
</reference>
<dbReference type="AlphaFoldDB" id="A0A0A9C4I5"/>
<dbReference type="Pfam" id="PF07893">
    <property type="entry name" value="DUF1668"/>
    <property type="match status" value="1"/>
</dbReference>
<protein>
    <recommendedName>
        <fullName evidence="3">DUF1618 domain-containing protein</fullName>
    </recommendedName>
</protein>
<proteinExistence type="predicted"/>
<sequence>MALSRQFLNLIVDNRIPGAISLRCIDLTRQHFFNTTTPPQAPKGIGSGSGGPEDATFWAPAADAGNQKNNQAGEAAPRMERIQLPSPLFNFQASRSDLNDKWKIDCFPLVDRRVICADQWGRSFLFEADTRRVVTMPRLHEPKSMPISLFVPRADVDGDIDLDGGGGGSLFVMERIPKSRSGNQFEAFVYCNPELTRFSKSWDCQVLPPPPYVHDAAYLDICPEIISYGVVNDGSEIFISVEGVGTYCLDTTNHTWREVGKWTLPFYGKVEYAPELKLWFGLSAKDQVLAAADLSSMDSQPQLIGACKELDPPEEWKQYKDSQLVNLGSGKFCIARFFHTRTRNGDSGDELIEQNFAVLTGVEVSRLHDVNGNANSSGSDGKVELKMTPHKSRCHTSNASGTIQAVF</sequence>
<reference evidence="2" key="1">
    <citation type="submission" date="2014-09" db="EMBL/GenBank/DDBJ databases">
        <authorList>
            <person name="Magalhaes I.L.F."/>
            <person name="Oliveira U."/>
            <person name="Santos F.R."/>
            <person name="Vidigal T.H.D.A."/>
            <person name="Brescovit A.D."/>
            <person name="Santos A.J."/>
        </authorList>
    </citation>
    <scope>NUCLEOTIDE SEQUENCE</scope>
    <source>
        <tissue evidence="2">Shoot tissue taken approximately 20 cm above the soil surface</tissue>
    </source>
</reference>
<dbReference type="PANTHER" id="PTHR33085">
    <property type="entry name" value="OS12G0113100 PROTEIN-RELATED"/>
    <property type="match status" value="1"/>
</dbReference>
<feature type="region of interest" description="Disordered" evidence="1">
    <location>
        <begin position="371"/>
        <end position="401"/>
    </location>
</feature>
<evidence type="ECO:0008006" key="3">
    <source>
        <dbReference type="Google" id="ProtNLM"/>
    </source>
</evidence>
<name>A0A0A9C4I5_ARUDO</name>
<dbReference type="PANTHER" id="PTHR33085:SF145">
    <property type="entry name" value="OS05G0302200 PROTEIN"/>
    <property type="match status" value="1"/>
</dbReference>
<dbReference type="InterPro" id="IPR012871">
    <property type="entry name" value="DUF1668_ORYSA"/>
</dbReference>
<accession>A0A0A9C4I5</accession>
<organism evidence="2">
    <name type="scientific">Arundo donax</name>
    <name type="common">Giant reed</name>
    <name type="synonym">Donax arundinaceus</name>
    <dbReference type="NCBI Taxonomy" id="35708"/>
    <lineage>
        <taxon>Eukaryota</taxon>
        <taxon>Viridiplantae</taxon>
        <taxon>Streptophyta</taxon>
        <taxon>Embryophyta</taxon>
        <taxon>Tracheophyta</taxon>
        <taxon>Spermatophyta</taxon>
        <taxon>Magnoliopsida</taxon>
        <taxon>Liliopsida</taxon>
        <taxon>Poales</taxon>
        <taxon>Poaceae</taxon>
        <taxon>PACMAD clade</taxon>
        <taxon>Arundinoideae</taxon>
        <taxon>Arundineae</taxon>
        <taxon>Arundo</taxon>
    </lineage>
</organism>
<evidence type="ECO:0000256" key="1">
    <source>
        <dbReference type="SAM" id="MobiDB-lite"/>
    </source>
</evidence>
<evidence type="ECO:0000313" key="2">
    <source>
        <dbReference type="EMBL" id="JAD71179.1"/>
    </source>
</evidence>
<dbReference type="EMBL" id="GBRH01226716">
    <property type="protein sequence ID" value="JAD71179.1"/>
    <property type="molecule type" value="Transcribed_RNA"/>
</dbReference>